<gene>
    <name evidence="2" type="ORF">A4X20_14220</name>
</gene>
<dbReference type="InterPro" id="IPR002645">
    <property type="entry name" value="STAS_dom"/>
</dbReference>
<dbReference type="RefSeq" id="WP_064280615.1">
    <property type="nucleotide sequence ID" value="NZ_LWCS01000013.1"/>
</dbReference>
<sequence length="135" mass="14278">MALTSIRSRSADNRHFSIASTSLEVARRTEGRGSSKRATVSVCGEVDAANAKHFAHTVREAAGGAASLILDLTEVHFMAFDGASALYAISAHLAREDVPWCVVPSPSVSRVVKLCDPEGLIPLEEIASMRGSMPA</sequence>
<dbReference type="Pfam" id="PF01740">
    <property type="entry name" value="STAS"/>
    <property type="match status" value="1"/>
</dbReference>
<dbReference type="CDD" id="cd07043">
    <property type="entry name" value="STAS_anti-anti-sigma_factors"/>
    <property type="match status" value="1"/>
</dbReference>
<evidence type="ECO:0000259" key="1">
    <source>
        <dbReference type="PROSITE" id="PS50801"/>
    </source>
</evidence>
<evidence type="ECO:0000313" key="2">
    <source>
        <dbReference type="EMBL" id="OAN40282.1"/>
    </source>
</evidence>
<reference evidence="2 3" key="1">
    <citation type="submission" date="2016-04" db="EMBL/GenBank/DDBJ databases">
        <title>Draft Genome Sequences of Staphylococcus capitis Strain H36, S. capitis Strain H65, S. cohnii Strain H62, S. hominis Strain H69, Mycobacterium iranicum Strain H39, Plantibacter sp. Strain H53, Pseudomonas oryzihabitans Strain H72, and Microbacterium sp. Strain H83, isolated from residential settings.</title>
        <authorList>
            <person name="Lymperopoulou D."/>
            <person name="Adams R.I."/>
            <person name="Lindow S."/>
            <person name="Coil D.A."/>
            <person name="Jospin G."/>
            <person name="Eisen J.A."/>
        </authorList>
    </citation>
    <scope>NUCLEOTIDE SEQUENCE [LARGE SCALE GENOMIC DNA]</scope>
    <source>
        <strain evidence="2 3">H39</strain>
    </source>
</reference>
<dbReference type="InterPro" id="IPR036513">
    <property type="entry name" value="STAS_dom_sf"/>
</dbReference>
<dbReference type="AlphaFoldDB" id="A0A178M0N4"/>
<accession>A0A178M0N4</accession>
<dbReference type="Proteomes" id="UP000078396">
    <property type="component" value="Unassembled WGS sequence"/>
</dbReference>
<dbReference type="EMBL" id="LWCS01000013">
    <property type="protein sequence ID" value="OAN40282.1"/>
    <property type="molecule type" value="Genomic_DNA"/>
</dbReference>
<name>A0A178M0N4_MYCIR</name>
<proteinExistence type="predicted"/>
<dbReference type="SUPFAM" id="SSF52091">
    <property type="entry name" value="SpoIIaa-like"/>
    <property type="match status" value="1"/>
</dbReference>
<dbReference type="Gene3D" id="3.30.750.24">
    <property type="entry name" value="STAS domain"/>
    <property type="match status" value="1"/>
</dbReference>
<feature type="domain" description="STAS" evidence="1">
    <location>
        <begin position="40"/>
        <end position="135"/>
    </location>
</feature>
<evidence type="ECO:0000313" key="3">
    <source>
        <dbReference type="Proteomes" id="UP000078396"/>
    </source>
</evidence>
<comment type="caution">
    <text evidence="2">The sequence shown here is derived from an EMBL/GenBank/DDBJ whole genome shotgun (WGS) entry which is preliminary data.</text>
</comment>
<protein>
    <submittedName>
        <fullName evidence="2">Anti-anti-sigma factor</fullName>
    </submittedName>
</protein>
<dbReference type="OrthoDB" id="4730390at2"/>
<organism evidence="2 3">
    <name type="scientific">Mycolicibacterium iranicum</name>
    <name type="common">Mycobacterium iranicum</name>
    <dbReference type="NCBI Taxonomy" id="912594"/>
    <lineage>
        <taxon>Bacteria</taxon>
        <taxon>Bacillati</taxon>
        <taxon>Actinomycetota</taxon>
        <taxon>Actinomycetes</taxon>
        <taxon>Mycobacteriales</taxon>
        <taxon>Mycobacteriaceae</taxon>
        <taxon>Mycolicibacterium</taxon>
    </lineage>
</organism>
<dbReference type="STRING" id="912594.AWC12_07625"/>
<dbReference type="PROSITE" id="PS50801">
    <property type="entry name" value="STAS"/>
    <property type="match status" value="1"/>
</dbReference>
<dbReference type="eggNOG" id="ENOG5031JG7">
    <property type="taxonomic scope" value="Bacteria"/>
</dbReference>